<dbReference type="AlphaFoldDB" id="A0A9N9IRX6"/>
<reference evidence="1" key="1">
    <citation type="submission" date="2021-06" db="EMBL/GenBank/DDBJ databases">
        <authorList>
            <person name="Kallberg Y."/>
            <person name="Tangrot J."/>
            <person name="Rosling A."/>
        </authorList>
    </citation>
    <scope>NUCLEOTIDE SEQUENCE</scope>
    <source>
        <strain evidence="1">UK204</strain>
    </source>
</reference>
<organism evidence="1 2">
    <name type="scientific">Funneliformis caledonium</name>
    <dbReference type="NCBI Taxonomy" id="1117310"/>
    <lineage>
        <taxon>Eukaryota</taxon>
        <taxon>Fungi</taxon>
        <taxon>Fungi incertae sedis</taxon>
        <taxon>Mucoromycota</taxon>
        <taxon>Glomeromycotina</taxon>
        <taxon>Glomeromycetes</taxon>
        <taxon>Glomerales</taxon>
        <taxon>Glomeraceae</taxon>
        <taxon>Funneliformis</taxon>
    </lineage>
</organism>
<dbReference type="Proteomes" id="UP000789570">
    <property type="component" value="Unassembled WGS sequence"/>
</dbReference>
<protein>
    <submittedName>
        <fullName evidence="1">4480_t:CDS:1</fullName>
    </submittedName>
</protein>
<comment type="caution">
    <text evidence="1">The sequence shown here is derived from an EMBL/GenBank/DDBJ whole genome shotgun (WGS) entry which is preliminary data.</text>
</comment>
<feature type="non-terminal residue" evidence="1">
    <location>
        <position position="1"/>
    </location>
</feature>
<keyword evidence="2" id="KW-1185">Reference proteome</keyword>
<accession>A0A9N9IRX6</accession>
<sequence>STKPKPNFQVSFLPNPPSTGEKVNITISGKFSEDVTEKTMIVVLLLDRQNHQLLGDSFNYPACGTGCTKAGDPYSRTVEVQIPKADHFVAFIVVYNSETDILGCS</sequence>
<name>A0A9N9IRX6_9GLOM</name>
<proteinExistence type="predicted"/>
<gene>
    <name evidence="1" type="ORF">FCALED_LOCUS15927</name>
</gene>
<feature type="non-terminal residue" evidence="1">
    <location>
        <position position="105"/>
    </location>
</feature>
<evidence type="ECO:0000313" key="1">
    <source>
        <dbReference type="EMBL" id="CAG8745460.1"/>
    </source>
</evidence>
<evidence type="ECO:0000313" key="2">
    <source>
        <dbReference type="Proteomes" id="UP000789570"/>
    </source>
</evidence>
<dbReference type="EMBL" id="CAJVPQ010016358">
    <property type="protein sequence ID" value="CAG8745460.1"/>
    <property type="molecule type" value="Genomic_DNA"/>
</dbReference>